<keyword evidence="3" id="KW-1185">Reference proteome</keyword>
<dbReference type="OrthoDB" id="10067343at2759"/>
<organism evidence="2 3">
    <name type="scientific">Sphaeroforma arctica JP610</name>
    <dbReference type="NCBI Taxonomy" id="667725"/>
    <lineage>
        <taxon>Eukaryota</taxon>
        <taxon>Ichthyosporea</taxon>
        <taxon>Ichthyophonida</taxon>
        <taxon>Sphaeroforma</taxon>
    </lineage>
</organism>
<reference evidence="2 3" key="1">
    <citation type="submission" date="2011-02" db="EMBL/GenBank/DDBJ databases">
        <title>The Genome Sequence of Sphaeroforma arctica JP610.</title>
        <authorList>
            <consortium name="The Broad Institute Genome Sequencing Platform"/>
            <person name="Russ C."/>
            <person name="Cuomo C."/>
            <person name="Young S.K."/>
            <person name="Zeng Q."/>
            <person name="Gargeya S."/>
            <person name="Alvarado L."/>
            <person name="Berlin A."/>
            <person name="Chapman S.B."/>
            <person name="Chen Z."/>
            <person name="Freedman E."/>
            <person name="Gellesch M."/>
            <person name="Goldberg J."/>
            <person name="Griggs A."/>
            <person name="Gujja S."/>
            <person name="Heilman E."/>
            <person name="Heiman D."/>
            <person name="Howarth C."/>
            <person name="Mehta T."/>
            <person name="Neiman D."/>
            <person name="Pearson M."/>
            <person name="Roberts A."/>
            <person name="Saif S."/>
            <person name="Shea T."/>
            <person name="Shenoy N."/>
            <person name="Sisk P."/>
            <person name="Stolte C."/>
            <person name="Sykes S."/>
            <person name="White J."/>
            <person name="Yandava C."/>
            <person name="Burger G."/>
            <person name="Gray M.W."/>
            <person name="Holland P.W.H."/>
            <person name="King N."/>
            <person name="Lang F.B.F."/>
            <person name="Roger A.J."/>
            <person name="Ruiz-Trillo I."/>
            <person name="Haas B."/>
            <person name="Nusbaum C."/>
            <person name="Birren B."/>
        </authorList>
    </citation>
    <scope>NUCLEOTIDE SEQUENCE [LARGE SCALE GENOMIC DNA]</scope>
    <source>
        <strain evidence="2 3">JP610</strain>
    </source>
</reference>
<protein>
    <recommendedName>
        <fullName evidence="1">Pre-mRNA-splicing factor Syf1-like N-terminal HAT-repeats domain-containing protein</fullName>
    </recommendedName>
</protein>
<dbReference type="RefSeq" id="XP_014157059.1">
    <property type="nucleotide sequence ID" value="XM_014301584.1"/>
</dbReference>
<accession>A0A0L0G200</accession>
<proteinExistence type="predicted"/>
<dbReference type="STRING" id="667725.A0A0L0G200"/>
<evidence type="ECO:0000313" key="2">
    <source>
        <dbReference type="EMBL" id="KNC83157.1"/>
    </source>
</evidence>
<name>A0A0L0G200_9EUKA</name>
<dbReference type="AlphaFoldDB" id="A0A0L0G200"/>
<dbReference type="GeneID" id="25905090"/>
<dbReference type="Proteomes" id="UP000054560">
    <property type="component" value="Unassembled WGS sequence"/>
</dbReference>
<feature type="domain" description="Pre-mRNA-splicing factor Syf1-like N-terminal HAT-repeats" evidence="1">
    <location>
        <begin position="25"/>
        <end position="57"/>
    </location>
</feature>
<sequence length="78" mass="9046">MPVPASKSSASMMEEFPGFVVDDLDIPFEEDLLRNTYSVKAWMRYLDHKKGAPRSQRDMVRIVLLHMEKCLSFVCVHD</sequence>
<dbReference type="Pfam" id="PF23233">
    <property type="entry name" value="HAT_Syf1_CNRKL1_N"/>
    <property type="match status" value="1"/>
</dbReference>
<dbReference type="EMBL" id="KQ241859">
    <property type="protein sequence ID" value="KNC83157.1"/>
    <property type="molecule type" value="Genomic_DNA"/>
</dbReference>
<dbReference type="InterPro" id="IPR055433">
    <property type="entry name" value="HAT_Syf1-like_N"/>
</dbReference>
<evidence type="ECO:0000259" key="1">
    <source>
        <dbReference type="Pfam" id="PF23233"/>
    </source>
</evidence>
<gene>
    <name evidence="2" type="ORF">SARC_04586</name>
</gene>
<evidence type="ECO:0000313" key="3">
    <source>
        <dbReference type="Proteomes" id="UP000054560"/>
    </source>
</evidence>